<reference evidence="3" key="1">
    <citation type="journal article" date="2013" name="Nat. Genet.">
        <title>The Capsella rubella genome and the genomic consequences of rapid mating system evolution.</title>
        <authorList>
            <person name="Slotte T."/>
            <person name="Hazzouri K.M."/>
            <person name="Agren J.A."/>
            <person name="Koenig D."/>
            <person name="Maumus F."/>
            <person name="Guo Y.L."/>
            <person name="Steige K."/>
            <person name="Platts A.E."/>
            <person name="Escobar J.S."/>
            <person name="Newman L.K."/>
            <person name="Wang W."/>
            <person name="Mandakova T."/>
            <person name="Vello E."/>
            <person name="Smith L.M."/>
            <person name="Henz S.R."/>
            <person name="Steffen J."/>
            <person name="Takuno S."/>
            <person name="Brandvain Y."/>
            <person name="Coop G."/>
            <person name="Andolfatto P."/>
            <person name="Hu T.T."/>
            <person name="Blanchette M."/>
            <person name="Clark R.M."/>
            <person name="Quesneville H."/>
            <person name="Nordborg M."/>
            <person name="Gaut B.S."/>
            <person name="Lysak M.A."/>
            <person name="Jenkins J."/>
            <person name="Grimwood J."/>
            <person name="Chapman J."/>
            <person name="Prochnik S."/>
            <person name="Shu S."/>
            <person name="Rokhsar D."/>
            <person name="Schmutz J."/>
            <person name="Weigel D."/>
            <person name="Wright S.I."/>
        </authorList>
    </citation>
    <scope>NUCLEOTIDE SEQUENCE [LARGE SCALE GENOMIC DNA]</scope>
    <source>
        <strain evidence="3">cv. Monte Gargano</strain>
    </source>
</reference>
<sequence length="424" mass="48426">MEEPGYSDSISPISEPPDITNWFPSYVYESLPLFSSINDTETEVDDVVNEVNLEPPDLGNWFSSYVYESPLLDTSDGFELSVPGDNVCIVKETETENEITDVERNNVCPRSFDQEELLRSTKVTDFSQSESVLSEPPDVRNWFPSYEYHSPQLSDTHELEFSSLGKDELIVDESDTENKDGFGIFRKIKSKQKTVSPGSLNSNVYKDVIATNTAKEGSSDNSYSDQGMEKQFSVRLFNASKREVKRKTSFKQEPLCCEPKEAEFDPEVSRYNHKCKSPSKNEASLHELRPNHIQETIPMNSIIQKSPKHQESDDKENVHGQSTETGFVTTKKARFREARDKSSTVKPNTRVLVECSRSKDLKNIAEEEDKEERKKRRRVLGEMSNHQPSRAEEIAGKWRCPQKSKGNIVPPLKQLRLDAWIHKV</sequence>
<dbReference type="AlphaFoldDB" id="R0F4M5"/>
<dbReference type="Proteomes" id="UP000029121">
    <property type="component" value="Unassembled WGS sequence"/>
</dbReference>
<accession>R0F4M5</accession>
<proteinExistence type="predicted"/>
<dbReference type="PANTHER" id="PTHR36368:SF1">
    <property type="entry name" value="ATP-DEPENDENT CASEINOLYTIC PROTEASE_CROTONASE FAMILY PROTEIN"/>
    <property type="match status" value="1"/>
</dbReference>
<dbReference type="eggNOG" id="ENOG502S4D2">
    <property type="taxonomic scope" value="Eukaryota"/>
</dbReference>
<dbReference type="STRING" id="81985.R0F4M5"/>
<dbReference type="PANTHER" id="PTHR36368">
    <property type="entry name" value="ATP-DEPENDENT CASEINOLYTIC PROTEASE/CROTONASE FAMILY PROTEIN"/>
    <property type="match status" value="1"/>
</dbReference>
<gene>
    <name evidence="2" type="ORF">CARUB_v10004885mg</name>
</gene>
<keyword evidence="3" id="KW-1185">Reference proteome</keyword>
<dbReference type="EMBL" id="KB870811">
    <property type="protein sequence ID" value="EOA16692.1"/>
    <property type="molecule type" value="Genomic_DNA"/>
</dbReference>
<organism evidence="2 3">
    <name type="scientific">Capsella rubella</name>
    <dbReference type="NCBI Taxonomy" id="81985"/>
    <lineage>
        <taxon>Eukaryota</taxon>
        <taxon>Viridiplantae</taxon>
        <taxon>Streptophyta</taxon>
        <taxon>Embryophyta</taxon>
        <taxon>Tracheophyta</taxon>
        <taxon>Spermatophyta</taxon>
        <taxon>Magnoliopsida</taxon>
        <taxon>eudicotyledons</taxon>
        <taxon>Gunneridae</taxon>
        <taxon>Pentapetalae</taxon>
        <taxon>rosids</taxon>
        <taxon>malvids</taxon>
        <taxon>Brassicales</taxon>
        <taxon>Brassicaceae</taxon>
        <taxon>Camelineae</taxon>
        <taxon>Capsella</taxon>
    </lineage>
</organism>
<feature type="region of interest" description="Disordered" evidence="1">
    <location>
        <begin position="365"/>
        <end position="397"/>
    </location>
</feature>
<feature type="compositionally biased region" description="Basic and acidic residues" evidence="1">
    <location>
        <begin position="308"/>
        <end position="318"/>
    </location>
</feature>
<evidence type="ECO:0000256" key="1">
    <source>
        <dbReference type="SAM" id="MobiDB-lite"/>
    </source>
</evidence>
<protein>
    <submittedName>
        <fullName evidence="2">Uncharacterized protein</fullName>
    </submittedName>
</protein>
<evidence type="ECO:0000313" key="2">
    <source>
        <dbReference type="EMBL" id="EOA16692.1"/>
    </source>
</evidence>
<name>R0F4M5_9BRAS</name>
<evidence type="ECO:0000313" key="3">
    <source>
        <dbReference type="Proteomes" id="UP000029121"/>
    </source>
</evidence>
<feature type="region of interest" description="Disordered" evidence="1">
    <location>
        <begin position="305"/>
        <end position="325"/>
    </location>
</feature>